<comment type="caution">
    <text evidence="2">The sequence shown here is derived from an EMBL/GenBank/DDBJ whole genome shotgun (WGS) entry which is preliminary data.</text>
</comment>
<evidence type="ECO:0000313" key="3">
    <source>
        <dbReference type="Proteomes" id="UP000030008"/>
    </source>
</evidence>
<dbReference type="CDD" id="cd00118">
    <property type="entry name" value="LysM"/>
    <property type="match status" value="1"/>
</dbReference>
<organism evidence="2 3">
    <name type="scientific">Clostridium innocuum</name>
    <dbReference type="NCBI Taxonomy" id="1522"/>
    <lineage>
        <taxon>Bacteria</taxon>
        <taxon>Bacillati</taxon>
        <taxon>Bacillota</taxon>
        <taxon>Clostridia</taxon>
        <taxon>Eubacteriales</taxon>
        <taxon>Clostridiaceae</taxon>
        <taxon>Clostridium</taxon>
    </lineage>
</organism>
<name>A0A099I987_CLOIN</name>
<sequence>PANGGLNLTILMGIHGLQEQPAPVQQTVVEQDNVQPEYSASRQTAPAQPEMQDNTLHTLEQLSAAGPQENEEVAQEEETPQESDTTAMSEFEDLFEDDETTYTSYRMVVARGNDSYGTIAQRYDVKEDALRLANNNKEVNERTLVILPSV</sequence>
<evidence type="ECO:0000256" key="1">
    <source>
        <dbReference type="SAM" id="MobiDB-lite"/>
    </source>
</evidence>
<evidence type="ECO:0000313" key="2">
    <source>
        <dbReference type="EMBL" id="KGJ53418.1"/>
    </source>
</evidence>
<dbReference type="InterPro" id="IPR018392">
    <property type="entry name" value="LysM"/>
</dbReference>
<dbReference type="AlphaFoldDB" id="A0A099I987"/>
<protein>
    <submittedName>
        <fullName evidence="2">Stage VI sporulation protein D</fullName>
    </submittedName>
</protein>
<gene>
    <name evidence="2" type="ORF">CIAN88_09630</name>
</gene>
<accession>A0A099I987</accession>
<proteinExistence type="predicted"/>
<feature type="compositionally biased region" description="Polar residues" evidence="1">
    <location>
        <begin position="23"/>
        <end position="61"/>
    </location>
</feature>
<reference evidence="2 3" key="1">
    <citation type="submission" date="2014-08" db="EMBL/GenBank/DDBJ databases">
        <title>Clostridium innocuum, an unnegligible vancomycin-resistant pathogen causing extra-intestinal infections.</title>
        <authorList>
            <person name="Feng Y."/>
            <person name="Chiu C.-H."/>
        </authorList>
    </citation>
    <scope>NUCLEOTIDE SEQUENCE [LARGE SCALE GENOMIC DNA]</scope>
    <source>
        <strain evidence="2 3">AN88</strain>
    </source>
</reference>
<dbReference type="Proteomes" id="UP000030008">
    <property type="component" value="Unassembled WGS sequence"/>
</dbReference>
<feature type="non-terminal residue" evidence="2">
    <location>
        <position position="1"/>
    </location>
</feature>
<feature type="region of interest" description="Disordered" evidence="1">
    <location>
        <begin position="22"/>
        <end position="91"/>
    </location>
</feature>
<dbReference type="EMBL" id="JQIF01000040">
    <property type="protein sequence ID" value="KGJ53418.1"/>
    <property type="molecule type" value="Genomic_DNA"/>
</dbReference>
<feature type="compositionally biased region" description="Acidic residues" evidence="1">
    <location>
        <begin position="69"/>
        <end position="81"/>
    </location>
</feature>